<proteinExistence type="predicted"/>
<dbReference type="EMBL" id="JAEIOS010000013">
    <property type="protein sequence ID" value="MBI8989783.1"/>
    <property type="molecule type" value="Genomic_DNA"/>
</dbReference>
<dbReference type="GO" id="GO:0005524">
    <property type="term" value="F:ATP binding"/>
    <property type="evidence" value="ECO:0007669"/>
    <property type="project" value="UniProtKB-KW"/>
</dbReference>
<comment type="caution">
    <text evidence="11">The sequence shown here is derived from an EMBL/GenBank/DDBJ whole genome shotgun (WGS) entry which is preliminary data.</text>
</comment>
<dbReference type="RefSeq" id="WP_198738814.1">
    <property type="nucleotide sequence ID" value="NZ_JAEIOS010000013.1"/>
</dbReference>
<evidence type="ECO:0000256" key="6">
    <source>
        <dbReference type="ARBA" id="ARBA00022777"/>
    </source>
</evidence>
<protein>
    <recommendedName>
        <fullName evidence="2">histidine kinase</fullName>
        <ecNumber evidence="2">2.7.13.3</ecNumber>
    </recommendedName>
</protein>
<keyword evidence="12" id="KW-1185">Reference proteome</keyword>
<dbReference type="InterPro" id="IPR036890">
    <property type="entry name" value="HATPase_C_sf"/>
</dbReference>
<keyword evidence="5" id="KW-0547">Nucleotide-binding</keyword>
<feature type="domain" description="Histidine kinase/HSP90-like ATPase" evidence="10">
    <location>
        <begin position="304"/>
        <end position="396"/>
    </location>
</feature>
<dbReference type="SMART" id="SM00387">
    <property type="entry name" value="HATPase_c"/>
    <property type="match status" value="1"/>
</dbReference>
<feature type="transmembrane region" description="Helical" evidence="9">
    <location>
        <begin position="160"/>
        <end position="178"/>
    </location>
</feature>
<dbReference type="Proteomes" id="UP000645966">
    <property type="component" value="Unassembled WGS sequence"/>
</dbReference>
<keyword evidence="3" id="KW-0597">Phosphoprotein</keyword>
<dbReference type="InterPro" id="IPR050482">
    <property type="entry name" value="Sensor_HK_TwoCompSys"/>
</dbReference>
<evidence type="ECO:0000256" key="7">
    <source>
        <dbReference type="ARBA" id="ARBA00022840"/>
    </source>
</evidence>
<evidence type="ECO:0000256" key="1">
    <source>
        <dbReference type="ARBA" id="ARBA00000085"/>
    </source>
</evidence>
<dbReference type="Gene3D" id="3.30.565.10">
    <property type="entry name" value="Histidine kinase-like ATPase, C-terminal domain"/>
    <property type="match status" value="1"/>
</dbReference>
<name>A0A934MBA7_9CORY</name>
<dbReference type="Pfam" id="PF07730">
    <property type="entry name" value="HisKA_3"/>
    <property type="match status" value="1"/>
</dbReference>
<dbReference type="Pfam" id="PF02518">
    <property type="entry name" value="HATPase_c"/>
    <property type="match status" value="1"/>
</dbReference>
<dbReference type="PANTHER" id="PTHR24421:SF10">
    <property type="entry name" value="NITRATE_NITRITE SENSOR PROTEIN NARQ"/>
    <property type="match status" value="1"/>
</dbReference>
<reference evidence="11" key="1">
    <citation type="submission" date="2020-12" db="EMBL/GenBank/DDBJ databases">
        <title>Genome public.</title>
        <authorList>
            <person name="Sun Q."/>
        </authorList>
    </citation>
    <scope>NUCLEOTIDE SEQUENCE</scope>
    <source>
        <strain evidence="11">CCM 8863</strain>
    </source>
</reference>
<evidence type="ECO:0000256" key="9">
    <source>
        <dbReference type="SAM" id="Phobius"/>
    </source>
</evidence>
<feature type="transmembrane region" description="Helical" evidence="9">
    <location>
        <begin position="78"/>
        <end position="95"/>
    </location>
</feature>
<dbReference type="GO" id="GO:0016020">
    <property type="term" value="C:membrane"/>
    <property type="evidence" value="ECO:0007669"/>
    <property type="project" value="InterPro"/>
</dbReference>
<dbReference type="GO" id="GO:0046983">
    <property type="term" value="F:protein dimerization activity"/>
    <property type="evidence" value="ECO:0007669"/>
    <property type="project" value="InterPro"/>
</dbReference>
<dbReference type="InterPro" id="IPR011712">
    <property type="entry name" value="Sig_transdc_His_kin_sub3_dim/P"/>
</dbReference>
<comment type="catalytic activity">
    <reaction evidence="1">
        <text>ATP + protein L-histidine = ADP + protein N-phospho-L-histidine.</text>
        <dbReference type="EC" id="2.7.13.3"/>
    </reaction>
</comment>
<feature type="transmembrane region" description="Helical" evidence="9">
    <location>
        <begin position="101"/>
        <end position="118"/>
    </location>
</feature>
<keyword evidence="4" id="KW-0808">Transferase</keyword>
<keyword evidence="9" id="KW-1133">Transmembrane helix</keyword>
<feature type="transmembrane region" description="Helical" evidence="9">
    <location>
        <begin position="125"/>
        <end position="148"/>
    </location>
</feature>
<keyword evidence="9" id="KW-0472">Membrane</keyword>
<keyword evidence="6" id="KW-0418">Kinase</keyword>
<evidence type="ECO:0000259" key="10">
    <source>
        <dbReference type="SMART" id="SM00387"/>
    </source>
</evidence>
<evidence type="ECO:0000256" key="5">
    <source>
        <dbReference type="ARBA" id="ARBA00022741"/>
    </source>
</evidence>
<evidence type="ECO:0000256" key="3">
    <source>
        <dbReference type="ARBA" id="ARBA00022553"/>
    </source>
</evidence>
<dbReference type="AlphaFoldDB" id="A0A934MBA7"/>
<evidence type="ECO:0000256" key="8">
    <source>
        <dbReference type="ARBA" id="ARBA00023012"/>
    </source>
</evidence>
<dbReference type="InterPro" id="IPR003594">
    <property type="entry name" value="HATPase_dom"/>
</dbReference>
<keyword evidence="7" id="KW-0067">ATP-binding</keyword>
<feature type="transmembrane region" description="Helical" evidence="9">
    <location>
        <begin position="53"/>
        <end position="71"/>
    </location>
</feature>
<evidence type="ECO:0000313" key="11">
    <source>
        <dbReference type="EMBL" id="MBI8989783.1"/>
    </source>
</evidence>
<accession>A0A934MBA7</accession>
<keyword evidence="8" id="KW-0902">Two-component regulatory system</keyword>
<feature type="transmembrane region" description="Helical" evidence="9">
    <location>
        <begin position="27"/>
        <end position="47"/>
    </location>
</feature>
<evidence type="ECO:0000256" key="4">
    <source>
        <dbReference type="ARBA" id="ARBA00022679"/>
    </source>
</evidence>
<dbReference type="GO" id="GO:0000155">
    <property type="term" value="F:phosphorelay sensor kinase activity"/>
    <property type="evidence" value="ECO:0007669"/>
    <property type="project" value="InterPro"/>
</dbReference>
<dbReference type="CDD" id="cd16917">
    <property type="entry name" value="HATPase_UhpB-NarQ-NarX-like"/>
    <property type="match status" value="1"/>
</dbReference>
<evidence type="ECO:0000256" key="2">
    <source>
        <dbReference type="ARBA" id="ARBA00012438"/>
    </source>
</evidence>
<evidence type="ECO:0000313" key="12">
    <source>
        <dbReference type="Proteomes" id="UP000645966"/>
    </source>
</evidence>
<sequence length="399" mass="42662">MGTTPAPSTHRPELTGITGNRLRRLDLVFAALAAMLAVFHLLVALSGTMPGPAALIEVVLAVLFVPAFAVWRSRVVPAAIALTVLTVAWTVNWFTALPTNLGISPFLVAVPMVVYSTARYCSDLLVPGVFTTIQAVWCFFSPLLWWWTPDHFERATGVQAASWVALQWLVLGLVFVSARSARSAERHLVAEQEAARERERAGVAREIHDVLAHSLTLINMQAGAGVMLGGGATDRRAEILSTIQKVSSEALEEVRGIVGTLRDDSPPTSVTGMAGIRDMVGEFRSAGLTIEAPLPEGEVSDSQVVRLTLRRVVQEALTNVLRHQGQGSTVTLTVEVTDVVCVVVVDSRAGGPVPRRTRHSGAGLTGVRERVEHLGGTLDVDVSDPAHVHLAASFPVVAP</sequence>
<gene>
    <name evidence="11" type="ORF">JDV75_08425</name>
</gene>
<dbReference type="PANTHER" id="PTHR24421">
    <property type="entry name" value="NITRATE/NITRITE SENSOR PROTEIN NARX-RELATED"/>
    <property type="match status" value="1"/>
</dbReference>
<dbReference type="Gene3D" id="1.20.5.1930">
    <property type="match status" value="1"/>
</dbReference>
<organism evidence="11 12">
    <name type="scientific">Corynebacterium meridianum</name>
    <dbReference type="NCBI Taxonomy" id="2765363"/>
    <lineage>
        <taxon>Bacteria</taxon>
        <taxon>Bacillati</taxon>
        <taxon>Actinomycetota</taxon>
        <taxon>Actinomycetes</taxon>
        <taxon>Mycobacteriales</taxon>
        <taxon>Corynebacteriaceae</taxon>
        <taxon>Corynebacterium</taxon>
    </lineage>
</organism>
<dbReference type="EC" id="2.7.13.3" evidence="2"/>
<dbReference type="SUPFAM" id="SSF55874">
    <property type="entry name" value="ATPase domain of HSP90 chaperone/DNA topoisomerase II/histidine kinase"/>
    <property type="match status" value="1"/>
</dbReference>
<keyword evidence="9" id="KW-0812">Transmembrane</keyword>